<feature type="transmembrane region" description="Helical" evidence="1">
    <location>
        <begin position="27"/>
        <end position="49"/>
    </location>
</feature>
<keyword evidence="4" id="KW-1185">Reference proteome</keyword>
<dbReference type="CDD" id="cd01949">
    <property type="entry name" value="GGDEF"/>
    <property type="match status" value="1"/>
</dbReference>
<feature type="domain" description="GGDEF" evidence="2">
    <location>
        <begin position="223"/>
        <end position="357"/>
    </location>
</feature>
<accession>A0A177Y8W0</accession>
<evidence type="ECO:0000256" key="1">
    <source>
        <dbReference type="SAM" id="Phobius"/>
    </source>
</evidence>
<protein>
    <recommendedName>
        <fullName evidence="2">GGDEF domain-containing protein</fullName>
    </recommendedName>
</protein>
<dbReference type="PANTHER" id="PTHR45138">
    <property type="entry name" value="REGULATORY COMPONENTS OF SENSORY TRANSDUCTION SYSTEM"/>
    <property type="match status" value="1"/>
</dbReference>
<dbReference type="Gene3D" id="3.30.70.270">
    <property type="match status" value="1"/>
</dbReference>
<evidence type="ECO:0000313" key="3">
    <source>
        <dbReference type="EMBL" id="OAK51820.1"/>
    </source>
</evidence>
<name>A0A177Y8W0_9NOCA</name>
<dbReference type="PANTHER" id="PTHR45138:SF9">
    <property type="entry name" value="DIGUANYLATE CYCLASE DGCM-RELATED"/>
    <property type="match status" value="1"/>
</dbReference>
<dbReference type="SUPFAM" id="SSF55073">
    <property type="entry name" value="Nucleotide cyclase"/>
    <property type="match status" value="1"/>
</dbReference>
<dbReference type="InterPro" id="IPR029787">
    <property type="entry name" value="Nucleotide_cyclase"/>
</dbReference>
<gene>
    <name evidence="3" type="ORF">A3K89_08990</name>
</gene>
<dbReference type="AlphaFoldDB" id="A0A177Y8W0"/>
<evidence type="ECO:0000259" key="2">
    <source>
        <dbReference type="PROSITE" id="PS50887"/>
    </source>
</evidence>
<dbReference type="Proteomes" id="UP000077519">
    <property type="component" value="Unassembled WGS sequence"/>
</dbReference>
<sequence>MTEWYTQPFDYEWIVSHRSTRGLHGPLRIVFGSATLLFAASSILMLFSSRGPQGFWAQAWVGVMLLVQLAVALRCFFGPLPVRRDFIGFAVFGDLGLTSVLVLYEPIGALIGCCLFVVTGALCTYFCSPRLLLAHLIWCVGLIVVITIRACLSVEEDLATILAAGLVVLAVNGAIPLFAHIAWTAIGRDARRSLVDPLTGLLNRRGLEDAAEELVSFSQELGQCLVVLVIDIDRFKQVNDYFGHDTGDRVIVTVSDRLAALFDRDGLVARTGGEEFVVVFRAPYETTHARIGQVGHALYRRDDQVPVTVSVGAAIIARPGEIWGGETSVVTRATRAADSMMYQAKYDGGNRTASTFL</sequence>
<keyword evidence="1" id="KW-0472">Membrane</keyword>
<dbReference type="InterPro" id="IPR000160">
    <property type="entry name" value="GGDEF_dom"/>
</dbReference>
<dbReference type="GO" id="GO:0052621">
    <property type="term" value="F:diguanylate cyclase activity"/>
    <property type="evidence" value="ECO:0007669"/>
    <property type="project" value="TreeGrafter"/>
</dbReference>
<dbReference type="GO" id="GO:0005886">
    <property type="term" value="C:plasma membrane"/>
    <property type="evidence" value="ECO:0007669"/>
    <property type="project" value="TreeGrafter"/>
</dbReference>
<dbReference type="GO" id="GO:1902201">
    <property type="term" value="P:negative regulation of bacterial-type flagellum-dependent cell motility"/>
    <property type="evidence" value="ECO:0007669"/>
    <property type="project" value="TreeGrafter"/>
</dbReference>
<dbReference type="Pfam" id="PF00990">
    <property type="entry name" value="GGDEF"/>
    <property type="match status" value="1"/>
</dbReference>
<feature type="transmembrane region" description="Helical" evidence="1">
    <location>
        <begin position="132"/>
        <end position="152"/>
    </location>
</feature>
<organism evidence="3 4">
    <name type="scientific">Rhodococcoides kyotonense</name>
    <dbReference type="NCBI Taxonomy" id="398843"/>
    <lineage>
        <taxon>Bacteria</taxon>
        <taxon>Bacillati</taxon>
        <taxon>Actinomycetota</taxon>
        <taxon>Actinomycetes</taxon>
        <taxon>Mycobacteriales</taxon>
        <taxon>Nocardiaceae</taxon>
        <taxon>Rhodococcoides</taxon>
    </lineage>
</organism>
<feature type="transmembrane region" description="Helical" evidence="1">
    <location>
        <begin position="55"/>
        <end position="77"/>
    </location>
</feature>
<dbReference type="PROSITE" id="PS50887">
    <property type="entry name" value="GGDEF"/>
    <property type="match status" value="1"/>
</dbReference>
<dbReference type="NCBIfam" id="TIGR00254">
    <property type="entry name" value="GGDEF"/>
    <property type="match status" value="1"/>
</dbReference>
<dbReference type="InterPro" id="IPR050469">
    <property type="entry name" value="Diguanylate_Cyclase"/>
</dbReference>
<dbReference type="SMART" id="SM00267">
    <property type="entry name" value="GGDEF"/>
    <property type="match status" value="1"/>
</dbReference>
<feature type="transmembrane region" description="Helical" evidence="1">
    <location>
        <begin position="158"/>
        <end position="183"/>
    </location>
</feature>
<reference evidence="3 4" key="1">
    <citation type="submission" date="2016-03" db="EMBL/GenBank/DDBJ databases">
        <title>Genome sequence of Rhodococcus kyotonensis KB10.</title>
        <authorList>
            <person name="Jeong H."/>
            <person name="Hong C.E."/>
            <person name="Jo S.H."/>
            <person name="Park J.M."/>
        </authorList>
    </citation>
    <scope>NUCLEOTIDE SEQUENCE [LARGE SCALE GENOMIC DNA]</scope>
    <source>
        <strain evidence="3 4">KB10</strain>
    </source>
</reference>
<dbReference type="GO" id="GO:0043709">
    <property type="term" value="P:cell adhesion involved in single-species biofilm formation"/>
    <property type="evidence" value="ECO:0007669"/>
    <property type="project" value="TreeGrafter"/>
</dbReference>
<proteinExistence type="predicted"/>
<keyword evidence="1" id="KW-0812">Transmembrane</keyword>
<keyword evidence="1" id="KW-1133">Transmembrane helix</keyword>
<evidence type="ECO:0000313" key="4">
    <source>
        <dbReference type="Proteomes" id="UP000077519"/>
    </source>
</evidence>
<dbReference type="InterPro" id="IPR043128">
    <property type="entry name" value="Rev_trsase/Diguanyl_cyclase"/>
</dbReference>
<comment type="caution">
    <text evidence="3">The sequence shown here is derived from an EMBL/GenBank/DDBJ whole genome shotgun (WGS) entry which is preliminary data.</text>
</comment>
<dbReference type="EMBL" id="LVHI01000032">
    <property type="protein sequence ID" value="OAK51820.1"/>
    <property type="molecule type" value="Genomic_DNA"/>
</dbReference>